<dbReference type="Proteomes" id="UP000220691">
    <property type="component" value="Unassembled WGS sequence"/>
</dbReference>
<organism evidence="1 2">
    <name type="scientific">Bacillus cereus</name>
    <dbReference type="NCBI Taxonomy" id="1396"/>
    <lineage>
        <taxon>Bacteria</taxon>
        <taxon>Bacillati</taxon>
        <taxon>Bacillota</taxon>
        <taxon>Bacilli</taxon>
        <taxon>Bacillales</taxon>
        <taxon>Bacillaceae</taxon>
        <taxon>Bacillus</taxon>
        <taxon>Bacillus cereus group</taxon>
    </lineage>
</organism>
<comment type="caution">
    <text evidence="1">The sequence shown here is derived from an EMBL/GenBank/DDBJ whole genome shotgun (WGS) entry which is preliminary data.</text>
</comment>
<name>A0A9X6UBV6_BACCE</name>
<protein>
    <submittedName>
        <fullName evidence="1">Uncharacterized protein</fullName>
    </submittedName>
</protein>
<gene>
    <name evidence="1" type="ORF">CN553_12200</name>
</gene>
<evidence type="ECO:0000313" key="1">
    <source>
        <dbReference type="EMBL" id="PEN97806.1"/>
    </source>
</evidence>
<dbReference type="RefSeq" id="WP_098126405.1">
    <property type="nucleotide sequence ID" value="NZ_NUAN01000071.1"/>
</dbReference>
<reference evidence="1 2" key="1">
    <citation type="submission" date="2017-09" db="EMBL/GenBank/DDBJ databases">
        <title>Large-scale bioinformatics analysis of Bacillus genomes uncovers conserved roles of natural products in bacterial physiology.</title>
        <authorList>
            <consortium name="Agbiome Team Llc"/>
            <person name="Bleich R.M."/>
            <person name="Kirk G.J."/>
            <person name="Santa Maria K.C."/>
            <person name="Allen S.E."/>
            <person name="Farag S."/>
            <person name="Shank E.A."/>
            <person name="Bowers A."/>
        </authorList>
    </citation>
    <scope>NUCLEOTIDE SEQUENCE [LARGE SCALE GENOMIC DNA]</scope>
    <source>
        <strain evidence="1 2">AFS027647</strain>
    </source>
</reference>
<evidence type="ECO:0000313" key="2">
    <source>
        <dbReference type="Proteomes" id="UP000220691"/>
    </source>
</evidence>
<proteinExistence type="predicted"/>
<dbReference type="EMBL" id="NUAN01000071">
    <property type="protein sequence ID" value="PEN97806.1"/>
    <property type="molecule type" value="Genomic_DNA"/>
</dbReference>
<accession>A0A9X6UBV6</accession>
<dbReference type="AlphaFoldDB" id="A0A9X6UBV6"/>
<sequence>MLGKIRFHKPSICMTLEVETGKQLSFKSNCIKEASERCTKHLQRLGLKQGVLRETVTKEILQTFD</sequence>